<dbReference type="Proteomes" id="UP001269375">
    <property type="component" value="Unassembled WGS sequence"/>
</dbReference>
<dbReference type="PANTHER" id="PTHR45088:SF1">
    <property type="entry name" value="OS04G0476000 PROTEIN"/>
    <property type="match status" value="1"/>
</dbReference>
<gene>
    <name evidence="2" type="ORF">QC825_08525</name>
</gene>
<dbReference type="InterPro" id="IPR011990">
    <property type="entry name" value="TPR-like_helical_dom_sf"/>
</dbReference>
<evidence type="ECO:0000313" key="3">
    <source>
        <dbReference type="Proteomes" id="UP001269375"/>
    </source>
</evidence>
<feature type="signal peptide" evidence="1">
    <location>
        <begin position="1"/>
        <end position="18"/>
    </location>
</feature>
<dbReference type="InterPro" id="IPR053301">
    <property type="entry name" value="F-box_motif"/>
</dbReference>
<protein>
    <recommendedName>
        <fullName evidence="4">Sel1 repeat family protein</fullName>
    </recommendedName>
</protein>
<dbReference type="RefSeq" id="WP_251594487.1">
    <property type="nucleotide sequence ID" value="NZ_JAMLJI010000004.1"/>
</dbReference>
<evidence type="ECO:0000256" key="1">
    <source>
        <dbReference type="SAM" id="SignalP"/>
    </source>
</evidence>
<evidence type="ECO:0000313" key="2">
    <source>
        <dbReference type="EMBL" id="MDR5896113.1"/>
    </source>
</evidence>
<dbReference type="SUPFAM" id="SSF81901">
    <property type="entry name" value="HCP-like"/>
    <property type="match status" value="2"/>
</dbReference>
<comment type="caution">
    <text evidence="2">The sequence shown here is derived from an EMBL/GenBank/DDBJ whole genome shotgun (WGS) entry which is preliminary data.</text>
</comment>
<name>A0ABU1GXQ5_9GAMM</name>
<proteinExistence type="predicted"/>
<evidence type="ECO:0008006" key="4">
    <source>
        <dbReference type="Google" id="ProtNLM"/>
    </source>
</evidence>
<keyword evidence="1" id="KW-0732">Signal</keyword>
<reference evidence="2 3" key="1">
    <citation type="submission" date="2023-04" db="EMBL/GenBank/DDBJ databases">
        <title>A long-awaited taxogenomic arrangement of the family Halomonadaceae.</title>
        <authorList>
            <person name="De La Haba R."/>
            <person name="Chuvochina M."/>
            <person name="Wittouck S."/>
            <person name="Arahal D.R."/>
            <person name="Sanchez-Porro C."/>
            <person name="Hugenholtz P."/>
            <person name="Ventosa A."/>
        </authorList>
    </citation>
    <scope>NUCLEOTIDE SEQUENCE [LARGE SCALE GENOMIC DNA]</scope>
    <source>
        <strain evidence="2 3">DSM 22428</strain>
    </source>
</reference>
<dbReference type="EMBL" id="JARWAO010000004">
    <property type="protein sequence ID" value="MDR5896113.1"/>
    <property type="molecule type" value="Genomic_DNA"/>
</dbReference>
<feature type="chain" id="PRO_5045606659" description="Sel1 repeat family protein" evidence="1">
    <location>
        <begin position="19"/>
        <end position="316"/>
    </location>
</feature>
<dbReference type="PANTHER" id="PTHR45088">
    <property type="entry name" value="OSJNBA0022H21.17 PROTEIN"/>
    <property type="match status" value="1"/>
</dbReference>
<organism evidence="2 3">
    <name type="scientific">Larsenimonas suaedae</name>
    <dbReference type="NCBI Taxonomy" id="1851019"/>
    <lineage>
        <taxon>Bacteria</taxon>
        <taxon>Pseudomonadati</taxon>
        <taxon>Pseudomonadota</taxon>
        <taxon>Gammaproteobacteria</taxon>
        <taxon>Oceanospirillales</taxon>
        <taxon>Halomonadaceae</taxon>
        <taxon>Larsenimonas</taxon>
    </lineage>
</organism>
<accession>A0ABU1GXQ5</accession>
<sequence>MRFFVFIFMMSFAVTSFALSKEAIESKEKAVSIYNLRDKVESGRYFLPAAKEGDPSSQYYYAVSIISRDGGLSNEAIKWLDKSANNGNLSAMFRLTGYELCAYGKSCPPKGKDWFDYAENEAKKRAEKGDGKAMYVLAIGYLNNEKDNLYYKWIEKSAKAEYSRGQYVWAKSISSGQGFYFTDSGRKEDAAKWAKKAFENGFPVGGYFYSLLNKDSVNSKEYMFESAKEGYARAMDTFALCLLDAEKFKCKGYGDDNKPKAIAIFKYLKEVGGSNAKSSYEYALRLVTDKDKNESKKYDSWVRETFKYPSYFEYIE</sequence>
<keyword evidence="3" id="KW-1185">Reference proteome</keyword>
<dbReference type="Gene3D" id="1.25.40.10">
    <property type="entry name" value="Tetratricopeptide repeat domain"/>
    <property type="match status" value="1"/>
</dbReference>